<protein>
    <recommendedName>
        <fullName evidence="3">GrpB family protein</fullName>
    </recommendedName>
</protein>
<accession>A0A9W4LAD3</accession>
<evidence type="ECO:0000313" key="1">
    <source>
        <dbReference type="EMBL" id="CAH0312137.1"/>
    </source>
</evidence>
<evidence type="ECO:0008006" key="3">
    <source>
        <dbReference type="Google" id="ProtNLM"/>
    </source>
</evidence>
<dbReference type="SUPFAM" id="SSF81301">
    <property type="entry name" value="Nucleotidyltransferase"/>
    <property type="match status" value="1"/>
</dbReference>
<dbReference type="InterPro" id="IPR007344">
    <property type="entry name" value="GrpB/CoaE"/>
</dbReference>
<dbReference type="PANTHER" id="PTHR34822">
    <property type="entry name" value="GRPB DOMAIN PROTEIN (AFU_ORTHOLOGUE AFUA_1G01530)"/>
    <property type="match status" value="1"/>
</dbReference>
<dbReference type="PANTHER" id="PTHR34822:SF1">
    <property type="entry name" value="GRPB FAMILY PROTEIN"/>
    <property type="match status" value="1"/>
</dbReference>
<proteinExistence type="predicted"/>
<sequence length="182" mass="21080">MRKVEVVPYKKEWSKLFHDECQKLQDIFGPELIKLYHIGSTAIPAIHAKPVIDILAVVKDVECVADFNKEMEEIGYDARGENGISGRRFFRKGGDERTHHIHMFKKGHEEIAKHLAFRDYLLAHPEEAQEYSRLKQRLAAEFPDDIKGYVNGKNDFMKKSDERAKHWAASLNEGNHHVNEVD</sequence>
<organism evidence="1 2">
    <name type="scientific">Peribacillus simplex</name>
    <dbReference type="NCBI Taxonomy" id="1478"/>
    <lineage>
        <taxon>Bacteria</taxon>
        <taxon>Bacillati</taxon>
        <taxon>Bacillota</taxon>
        <taxon>Bacilli</taxon>
        <taxon>Bacillales</taxon>
        <taxon>Bacillaceae</taxon>
        <taxon>Peribacillus</taxon>
    </lineage>
</organism>
<name>A0A9W4LAD3_9BACI</name>
<dbReference type="AlphaFoldDB" id="A0A9W4LAD3"/>
<reference evidence="1" key="1">
    <citation type="submission" date="2021-11" db="EMBL/GenBank/DDBJ databases">
        <authorList>
            <person name="Bulgarelli D."/>
        </authorList>
    </citation>
    <scope>NUCLEOTIDE SEQUENCE</scope>
    <source>
        <strain evidence="1">Bi133</strain>
    </source>
</reference>
<dbReference type="Gene3D" id="3.30.460.10">
    <property type="entry name" value="Beta Polymerase, domain 2"/>
    <property type="match status" value="1"/>
</dbReference>
<dbReference type="EMBL" id="CAKKMG010000142">
    <property type="protein sequence ID" value="CAH0312137.1"/>
    <property type="molecule type" value="Genomic_DNA"/>
</dbReference>
<dbReference type="Pfam" id="PF04229">
    <property type="entry name" value="GrpB"/>
    <property type="match status" value="1"/>
</dbReference>
<evidence type="ECO:0000313" key="2">
    <source>
        <dbReference type="Proteomes" id="UP000789326"/>
    </source>
</evidence>
<dbReference type="RefSeq" id="WP_230304115.1">
    <property type="nucleotide sequence ID" value="NZ_CAKKMG010000142.1"/>
</dbReference>
<comment type="caution">
    <text evidence="1">The sequence shown here is derived from an EMBL/GenBank/DDBJ whole genome shotgun (WGS) entry which is preliminary data.</text>
</comment>
<dbReference type="InterPro" id="IPR043519">
    <property type="entry name" value="NT_sf"/>
</dbReference>
<gene>
    <name evidence="1" type="ORF">SRABI133_04985</name>
</gene>
<dbReference type="Proteomes" id="UP000789326">
    <property type="component" value="Unassembled WGS sequence"/>
</dbReference>